<keyword evidence="1" id="KW-0472">Membrane</keyword>
<keyword evidence="3" id="KW-1185">Reference proteome</keyword>
<accession>F4PT89</accession>
<dbReference type="RefSeq" id="XP_004358675.1">
    <property type="nucleotide sequence ID" value="XM_004358618.1"/>
</dbReference>
<keyword evidence="1" id="KW-1133">Transmembrane helix</keyword>
<proteinExistence type="predicted"/>
<protein>
    <submittedName>
        <fullName evidence="2">Uncharacterized protein</fullName>
    </submittedName>
</protein>
<evidence type="ECO:0000256" key="1">
    <source>
        <dbReference type="SAM" id="Phobius"/>
    </source>
</evidence>
<evidence type="ECO:0000313" key="2">
    <source>
        <dbReference type="EMBL" id="EGG20825.1"/>
    </source>
</evidence>
<reference evidence="3" key="1">
    <citation type="journal article" date="2011" name="Genome Res.">
        <title>Phylogeny-wide analysis of social amoeba genomes highlights ancient origins for complex intercellular communication.</title>
        <authorList>
            <person name="Heidel A.J."/>
            <person name="Lawal H.M."/>
            <person name="Felder M."/>
            <person name="Schilde C."/>
            <person name="Helps N.R."/>
            <person name="Tunggal B."/>
            <person name="Rivero F."/>
            <person name="John U."/>
            <person name="Schleicher M."/>
            <person name="Eichinger L."/>
            <person name="Platzer M."/>
            <person name="Noegel A.A."/>
            <person name="Schaap P."/>
            <person name="Gloeckner G."/>
        </authorList>
    </citation>
    <scope>NUCLEOTIDE SEQUENCE [LARGE SCALE GENOMIC DNA]</scope>
    <source>
        <strain evidence="3">SH3</strain>
    </source>
</reference>
<organism evidence="2 3">
    <name type="scientific">Cavenderia fasciculata</name>
    <name type="common">Slime mold</name>
    <name type="synonym">Dictyostelium fasciculatum</name>
    <dbReference type="NCBI Taxonomy" id="261658"/>
    <lineage>
        <taxon>Eukaryota</taxon>
        <taxon>Amoebozoa</taxon>
        <taxon>Evosea</taxon>
        <taxon>Eumycetozoa</taxon>
        <taxon>Dictyostelia</taxon>
        <taxon>Acytosteliales</taxon>
        <taxon>Cavenderiaceae</taxon>
        <taxon>Cavenderia</taxon>
    </lineage>
</organism>
<feature type="transmembrane region" description="Helical" evidence="1">
    <location>
        <begin position="12"/>
        <end position="32"/>
    </location>
</feature>
<gene>
    <name evidence="2" type="ORF">DFA_00690</name>
</gene>
<dbReference type="EMBL" id="GL883010">
    <property type="protein sequence ID" value="EGG20825.1"/>
    <property type="molecule type" value="Genomic_DNA"/>
</dbReference>
<name>F4PT89_CACFS</name>
<evidence type="ECO:0000313" key="3">
    <source>
        <dbReference type="Proteomes" id="UP000007797"/>
    </source>
</evidence>
<dbReference type="Proteomes" id="UP000007797">
    <property type="component" value="Unassembled WGS sequence"/>
</dbReference>
<keyword evidence="1" id="KW-0812">Transmembrane</keyword>
<dbReference type="GeneID" id="14873752"/>
<sequence length="115" mass="13273">MNTIRSGCKKGGRVSIYLLYWSSLALLVLDWMDGCMSLSFCSLASPNIHIILYTNHQNPYSPNKHTNCLLLMSFQQQQQQHGNDRPINKDDHKEKMLIKSIFEEDKKGRSQTMIV</sequence>
<dbReference type="KEGG" id="dfa:DFA_00690"/>
<dbReference type="AlphaFoldDB" id="F4PT89"/>